<evidence type="ECO:0000313" key="1">
    <source>
        <dbReference type="EMBL" id="SUH14245.1"/>
    </source>
</evidence>
<reference evidence="1 2" key="1">
    <citation type="submission" date="2018-06" db="EMBL/GenBank/DDBJ databases">
        <authorList>
            <consortium name="Pathogen Informatics"/>
            <person name="Doyle S."/>
        </authorList>
    </citation>
    <scope>NUCLEOTIDE SEQUENCE [LARGE SCALE GENOMIC DNA]</scope>
    <source>
        <strain evidence="1 2">NCTC8258</strain>
    </source>
</reference>
<sequence>MVRMVFIPDRRFRLAVSAGGNFQRRLDPMSKLTRLEKYHLNYVSQRQASKVVAVTPAAMEVEKRAVERESKGQYRIAARLWLLCMDVAVGEVERARIAIRRDQCISRGNGLRRGEYSGIGCRGVVYD</sequence>
<evidence type="ECO:0000313" key="2">
    <source>
        <dbReference type="Proteomes" id="UP000255509"/>
    </source>
</evidence>
<protein>
    <recommendedName>
        <fullName evidence="3">PerC family transcriptional regulator</fullName>
    </recommendedName>
</protein>
<dbReference type="EMBL" id="UGXS01000004">
    <property type="protein sequence ID" value="SUH14245.1"/>
    <property type="molecule type" value="Genomic_DNA"/>
</dbReference>
<name>A0A379W6C3_SALET</name>
<evidence type="ECO:0008006" key="3">
    <source>
        <dbReference type="Google" id="ProtNLM"/>
    </source>
</evidence>
<dbReference type="AlphaFoldDB" id="A0A379W6C3"/>
<dbReference type="InterPro" id="IPR024684">
    <property type="entry name" value="Tscrpt_act_PerC/SfV_Orf40"/>
</dbReference>
<accession>A0A379W6C3</accession>
<gene>
    <name evidence="1" type="ORF">NCTC8258_01927</name>
</gene>
<dbReference type="Proteomes" id="UP000255509">
    <property type="component" value="Unassembled WGS sequence"/>
</dbReference>
<organism evidence="1 2">
    <name type="scientific">Salmonella enterica I</name>
    <dbReference type="NCBI Taxonomy" id="59201"/>
    <lineage>
        <taxon>Bacteria</taxon>
        <taxon>Pseudomonadati</taxon>
        <taxon>Pseudomonadota</taxon>
        <taxon>Gammaproteobacteria</taxon>
        <taxon>Enterobacterales</taxon>
        <taxon>Enterobacteriaceae</taxon>
        <taxon>Salmonella</taxon>
    </lineage>
</organism>
<dbReference type="Pfam" id="PF06069">
    <property type="entry name" value="PerC"/>
    <property type="match status" value="1"/>
</dbReference>
<proteinExistence type="predicted"/>